<dbReference type="Proteomes" id="UP000029665">
    <property type="component" value="Unassembled WGS sequence"/>
</dbReference>
<evidence type="ECO:0000256" key="3">
    <source>
        <dbReference type="ARBA" id="ARBA00022989"/>
    </source>
</evidence>
<accession>A0A060S8S3</accession>
<evidence type="ECO:0000256" key="4">
    <source>
        <dbReference type="ARBA" id="ARBA00023136"/>
    </source>
</evidence>
<keyword evidence="3 5" id="KW-1133">Transmembrane helix</keyword>
<dbReference type="GO" id="GO:0005886">
    <property type="term" value="C:plasma membrane"/>
    <property type="evidence" value="ECO:0007669"/>
    <property type="project" value="TreeGrafter"/>
</dbReference>
<dbReference type="EMBL" id="CCBP010000025">
    <property type="protein sequence ID" value="CDO68773.1"/>
    <property type="molecule type" value="Genomic_DNA"/>
</dbReference>
<feature type="transmembrane region" description="Helical" evidence="5">
    <location>
        <begin position="248"/>
        <end position="266"/>
    </location>
</feature>
<dbReference type="InterPro" id="IPR007568">
    <property type="entry name" value="RTA1"/>
</dbReference>
<dbReference type="PANTHER" id="PTHR31465:SF9">
    <property type="entry name" value="SPHINGOID LONG-CHAIN BASE TRANSPORTER RSB1"/>
    <property type="match status" value="1"/>
</dbReference>
<feature type="transmembrane region" description="Helical" evidence="5">
    <location>
        <begin position="159"/>
        <end position="187"/>
    </location>
</feature>
<dbReference type="OMA" id="NSTAFMI"/>
<dbReference type="AlphaFoldDB" id="A0A060S8S3"/>
<keyword evidence="7" id="KW-1185">Reference proteome</keyword>
<name>A0A060S8S3_PYCCI</name>
<evidence type="ECO:0000313" key="6">
    <source>
        <dbReference type="EMBL" id="CDO68773.1"/>
    </source>
</evidence>
<proteinExistence type="predicted"/>
<feature type="transmembrane region" description="Helical" evidence="5">
    <location>
        <begin position="31"/>
        <end position="52"/>
    </location>
</feature>
<comment type="subcellular location">
    <subcellularLocation>
        <location evidence="1">Membrane</location>
        <topology evidence="1">Multi-pass membrane protein</topology>
    </subcellularLocation>
</comment>
<feature type="transmembrane region" description="Helical" evidence="5">
    <location>
        <begin position="208"/>
        <end position="228"/>
    </location>
</feature>
<comment type="caution">
    <text evidence="6">The sequence shown here is derived from an EMBL/GenBank/DDBJ whole genome shotgun (WGS) entry which is preliminary data.</text>
</comment>
<sequence length="301" mass="32429">MSTVGVHAVSSSVVAATTGGQGDANVTNPYGYIPTHWICILFLVLFGISTFLHAGQAIRSRLWWLFPTACLAGVGEIIGWAGRLISSTDPNDLNPYLMQITTTIIAPTPLIAANFVILGEIIRRVGPDYSRLSSSWSIGGAKASIAVQNGNDPGPGGHIMLAGVAFQLAALVVYVILASEFLLRFVYDHPFKRRSSMPSQAEGLQKKTKLMIVGLAFAAVFLFIRSIYRVAELSNGWGGKIITTEVYFNVFDGAMIVLAMYTMNALHPGLLLGHARTWHTHGGAVPKTDKESNIGLEEVAR</sequence>
<evidence type="ECO:0008006" key="8">
    <source>
        <dbReference type="Google" id="ProtNLM"/>
    </source>
</evidence>
<dbReference type="HOGENOM" id="CLU_033465_6_0_1"/>
<evidence type="ECO:0000313" key="7">
    <source>
        <dbReference type="Proteomes" id="UP000029665"/>
    </source>
</evidence>
<dbReference type="Pfam" id="PF04479">
    <property type="entry name" value="RTA1"/>
    <property type="match status" value="2"/>
</dbReference>
<evidence type="ECO:0000256" key="2">
    <source>
        <dbReference type="ARBA" id="ARBA00022692"/>
    </source>
</evidence>
<reference evidence="6" key="1">
    <citation type="submission" date="2014-01" db="EMBL/GenBank/DDBJ databases">
        <title>The genome of the white-rot fungus Pycnoporus cinnabarinus: a basidiomycete model with a versatile arsenal for lignocellulosic biomass breakdown.</title>
        <authorList>
            <person name="Levasseur A."/>
            <person name="Lomascolo A."/>
            <person name="Ruiz-Duenas F.J."/>
            <person name="Uzan E."/>
            <person name="Piumi F."/>
            <person name="Kues U."/>
            <person name="Ram A.F.J."/>
            <person name="Murat C."/>
            <person name="Haon M."/>
            <person name="Benoit I."/>
            <person name="Arfi Y."/>
            <person name="Chevret D."/>
            <person name="Drula E."/>
            <person name="Kwon M.J."/>
            <person name="Gouret P."/>
            <person name="Lesage-Meessen L."/>
            <person name="Lombard V."/>
            <person name="Mariette J."/>
            <person name="Noirot C."/>
            <person name="Park J."/>
            <person name="Patyshakuliyeva A."/>
            <person name="Wieneger R.A.B."/>
            <person name="Wosten H.A.B."/>
            <person name="Martin F."/>
            <person name="Coutinho P.M."/>
            <person name="de Vries R."/>
            <person name="Martinez A.T."/>
            <person name="Klopp C."/>
            <person name="Pontarotti P."/>
            <person name="Henrissat B."/>
            <person name="Record E."/>
        </authorList>
    </citation>
    <scope>NUCLEOTIDE SEQUENCE [LARGE SCALE GENOMIC DNA]</scope>
    <source>
        <strain evidence="6">BRFM137</strain>
    </source>
</reference>
<gene>
    <name evidence="6" type="ORF">BN946_scf184989.g39</name>
</gene>
<feature type="transmembrane region" description="Helical" evidence="5">
    <location>
        <begin position="64"/>
        <end position="85"/>
    </location>
</feature>
<organism evidence="6 7">
    <name type="scientific">Pycnoporus cinnabarinus</name>
    <name type="common">Cinnabar-red polypore</name>
    <name type="synonym">Trametes cinnabarina</name>
    <dbReference type="NCBI Taxonomy" id="5643"/>
    <lineage>
        <taxon>Eukaryota</taxon>
        <taxon>Fungi</taxon>
        <taxon>Dikarya</taxon>
        <taxon>Basidiomycota</taxon>
        <taxon>Agaricomycotina</taxon>
        <taxon>Agaricomycetes</taxon>
        <taxon>Polyporales</taxon>
        <taxon>Polyporaceae</taxon>
        <taxon>Trametes</taxon>
    </lineage>
</organism>
<keyword evidence="4 5" id="KW-0472">Membrane</keyword>
<evidence type="ECO:0000256" key="1">
    <source>
        <dbReference type="ARBA" id="ARBA00004141"/>
    </source>
</evidence>
<evidence type="ECO:0000256" key="5">
    <source>
        <dbReference type="SAM" id="Phobius"/>
    </source>
</evidence>
<dbReference type="PANTHER" id="PTHR31465">
    <property type="entry name" value="PROTEIN RTA1-RELATED"/>
    <property type="match status" value="1"/>
</dbReference>
<dbReference type="STRING" id="5643.A0A060S8S3"/>
<protein>
    <recommendedName>
        <fullName evidence="8">RTA1 like protein</fullName>
    </recommendedName>
</protein>
<dbReference type="OrthoDB" id="3358017at2759"/>
<dbReference type="GO" id="GO:0000324">
    <property type="term" value="C:fungal-type vacuole"/>
    <property type="evidence" value="ECO:0007669"/>
    <property type="project" value="TreeGrafter"/>
</dbReference>
<feature type="transmembrane region" description="Helical" evidence="5">
    <location>
        <begin position="97"/>
        <end position="117"/>
    </location>
</feature>
<keyword evidence="2 5" id="KW-0812">Transmembrane</keyword>